<dbReference type="PROSITE" id="PS00491">
    <property type="entry name" value="PROLINE_PEPTIDASE"/>
    <property type="match status" value="1"/>
</dbReference>
<dbReference type="InterPro" id="IPR000994">
    <property type="entry name" value="Pept_M24"/>
</dbReference>
<dbReference type="EC" id="3.4.13.9" evidence="6"/>
<keyword evidence="1 3" id="KW-0479">Metal-binding</keyword>
<evidence type="ECO:0000259" key="4">
    <source>
        <dbReference type="Pfam" id="PF00557"/>
    </source>
</evidence>
<gene>
    <name evidence="6" type="primary">pepQ</name>
    <name evidence="6" type="ORF">LFW2832_01223</name>
</gene>
<name>A0A5E4LNT0_9ARCH</name>
<dbReference type="GO" id="GO:0102009">
    <property type="term" value="F:proline dipeptidase activity"/>
    <property type="evidence" value="ECO:0007669"/>
    <property type="project" value="UniProtKB-EC"/>
</dbReference>
<keyword evidence="6" id="KW-0645">Protease</keyword>
<evidence type="ECO:0000259" key="5">
    <source>
        <dbReference type="Pfam" id="PF01321"/>
    </source>
</evidence>
<feature type="domain" description="Peptidase M24" evidence="4">
    <location>
        <begin position="115"/>
        <end position="304"/>
    </location>
</feature>
<proteinExistence type="inferred from homology"/>
<dbReference type="InterPro" id="IPR000587">
    <property type="entry name" value="Creatinase_N"/>
</dbReference>
<evidence type="ECO:0000256" key="2">
    <source>
        <dbReference type="ARBA" id="ARBA00022801"/>
    </source>
</evidence>
<comment type="caution">
    <text evidence="6">The sequence shown here is derived from an EMBL/GenBank/DDBJ whole genome shotgun (WGS) entry which is preliminary data.</text>
</comment>
<dbReference type="Gene3D" id="3.40.350.10">
    <property type="entry name" value="Creatinase/prolidase N-terminal domain"/>
    <property type="match status" value="1"/>
</dbReference>
<protein>
    <submittedName>
        <fullName evidence="6">Xaa-Pro dipeptidase</fullName>
        <ecNumber evidence="6">3.4.13.9</ecNumber>
    </submittedName>
</protein>
<dbReference type="AlphaFoldDB" id="A0A5E4LNT0"/>
<evidence type="ECO:0000313" key="6">
    <source>
        <dbReference type="EMBL" id="VVC02748.1"/>
    </source>
</evidence>
<keyword evidence="6" id="KW-0224">Dipeptidase</keyword>
<comment type="similarity">
    <text evidence="3">Belongs to the peptidase M24B family.</text>
</comment>
<dbReference type="InterPro" id="IPR036005">
    <property type="entry name" value="Creatinase/aminopeptidase-like"/>
</dbReference>
<dbReference type="SUPFAM" id="SSF55920">
    <property type="entry name" value="Creatinase/aminopeptidase"/>
    <property type="match status" value="1"/>
</dbReference>
<dbReference type="SUPFAM" id="SSF53092">
    <property type="entry name" value="Creatinase/prolidase N-terminal domain"/>
    <property type="match status" value="1"/>
</dbReference>
<keyword evidence="2 6" id="KW-0378">Hydrolase</keyword>
<sequence length="314" mass="36002">MLLLYRGENFNANFFYHSGLDIDHAFLLIKDNKKILLVPALNETLARDRFRGTVLVYQDPIEVLKKYLKGKTVDIDGANLSVRMAHKLSNFCRLRDQTVELLQKRAKKKPEEVANIRKAVKITKELFENIDFKKAKTEEDIRKQLLMGTLELGLEPAFEPIVSSEKNTSYPHYQDGNRKIGGVVMVDYGVRHGHYCSDITRCFLLKGDKKKKEQYERLQDILYFIVDSLPNLQKGKEVGELGQDLLKKAGFPKMPHSLGHGVGLDIHEQPKLGLKSEDRIVGSVMAIEPSFYLKQYGMRFEETIDFTGKKARIL</sequence>
<feature type="domain" description="Creatinase N-terminal" evidence="5">
    <location>
        <begin position="11"/>
        <end position="91"/>
    </location>
</feature>
<dbReference type="Pfam" id="PF00557">
    <property type="entry name" value="Peptidase_M24"/>
    <property type="match status" value="1"/>
</dbReference>
<dbReference type="Gene3D" id="3.90.230.10">
    <property type="entry name" value="Creatinase/methionine aminopeptidase superfamily"/>
    <property type="match status" value="1"/>
</dbReference>
<dbReference type="Pfam" id="PF01321">
    <property type="entry name" value="Creatinase_N"/>
    <property type="match status" value="1"/>
</dbReference>
<dbReference type="InterPro" id="IPR050659">
    <property type="entry name" value="Peptidase_M24B"/>
</dbReference>
<dbReference type="PANTHER" id="PTHR46112:SF2">
    <property type="entry name" value="XAA-PRO AMINOPEPTIDASE P-RELATED"/>
    <property type="match status" value="1"/>
</dbReference>
<reference evidence="6 7" key="1">
    <citation type="submission" date="2019-08" db="EMBL/GenBank/DDBJ databases">
        <authorList>
            <person name="Vazquez-Campos X."/>
        </authorList>
    </citation>
    <scope>NUCLEOTIDE SEQUENCE [LARGE SCALE GENOMIC DNA]</scope>
    <source>
        <strain evidence="6">LFW-283_2</strain>
    </source>
</reference>
<evidence type="ECO:0000256" key="3">
    <source>
        <dbReference type="RuleBase" id="RU000590"/>
    </source>
</evidence>
<accession>A0A5E4LNT0</accession>
<organism evidence="6 7">
    <name type="scientific">Candidatus Bilamarchaeum dharawalense</name>
    <dbReference type="NCBI Taxonomy" id="2885759"/>
    <lineage>
        <taxon>Archaea</taxon>
        <taxon>Candidatus Micrarchaeota</taxon>
        <taxon>Candidatus Micrarchaeia</taxon>
        <taxon>Candidatus Anstonellales</taxon>
        <taxon>Candidatus Bilamarchaeaceae</taxon>
        <taxon>Candidatus Bilamarchaeum</taxon>
    </lineage>
</organism>
<dbReference type="PANTHER" id="PTHR46112">
    <property type="entry name" value="AMINOPEPTIDASE"/>
    <property type="match status" value="1"/>
</dbReference>
<dbReference type="Proteomes" id="UP000789941">
    <property type="component" value="Unassembled WGS sequence"/>
</dbReference>
<dbReference type="InterPro" id="IPR029149">
    <property type="entry name" value="Creatin/AminoP/Spt16_N"/>
</dbReference>
<evidence type="ECO:0000313" key="7">
    <source>
        <dbReference type="Proteomes" id="UP000789941"/>
    </source>
</evidence>
<dbReference type="GO" id="GO:0046872">
    <property type="term" value="F:metal ion binding"/>
    <property type="evidence" value="ECO:0007669"/>
    <property type="project" value="UniProtKB-KW"/>
</dbReference>
<dbReference type="EMBL" id="CABMJJ010000002">
    <property type="protein sequence ID" value="VVC02748.1"/>
    <property type="molecule type" value="Genomic_DNA"/>
</dbReference>
<evidence type="ECO:0000256" key="1">
    <source>
        <dbReference type="ARBA" id="ARBA00022723"/>
    </source>
</evidence>
<dbReference type="InterPro" id="IPR001131">
    <property type="entry name" value="Peptidase_M24B_aminopep-P_CS"/>
</dbReference>